<accession>A0A7J7J7W7</accession>
<reference evidence="3" key="1">
    <citation type="submission" date="2020-06" db="EMBL/GenBank/DDBJ databases">
        <title>Draft genome of Bugula neritina, a colonial animal packing powerful symbionts and potential medicines.</title>
        <authorList>
            <person name="Rayko M."/>
        </authorList>
    </citation>
    <scope>NUCLEOTIDE SEQUENCE [LARGE SCALE GENOMIC DNA]</scope>
    <source>
        <strain evidence="3">Kwan_BN1</strain>
    </source>
</reference>
<protein>
    <submittedName>
        <fullName evidence="3">SLC18B1</fullName>
    </submittedName>
</protein>
<feature type="transmembrane region" description="Helical" evidence="1">
    <location>
        <begin position="183"/>
        <end position="205"/>
    </location>
</feature>
<organism evidence="3 4">
    <name type="scientific">Bugula neritina</name>
    <name type="common">Brown bryozoan</name>
    <name type="synonym">Sertularia neritina</name>
    <dbReference type="NCBI Taxonomy" id="10212"/>
    <lineage>
        <taxon>Eukaryota</taxon>
        <taxon>Metazoa</taxon>
        <taxon>Spiralia</taxon>
        <taxon>Lophotrochozoa</taxon>
        <taxon>Bryozoa</taxon>
        <taxon>Gymnolaemata</taxon>
        <taxon>Cheilostomatida</taxon>
        <taxon>Flustrina</taxon>
        <taxon>Buguloidea</taxon>
        <taxon>Bugulidae</taxon>
        <taxon>Bugula</taxon>
    </lineage>
</organism>
<feature type="transmembrane region" description="Helical" evidence="1">
    <location>
        <begin position="35"/>
        <end position="53"/>
    </location>
</feature>
<name>A0A7J7J7W7_BUGNE</name>
<keyword evidence="1" id="KW-0812">Transmembrane</keyword>
<dbReference type="OrthoDB" id="6147708at2759"/>
<keyword evidence="1" id="KW-1133">Transmembrane helix</keyword>
<keyword evidence="1" id="KW-0472">Membrane</keyword>
<keyword evidence="2" id="KW-0732">Signal</keyword>
<gene>
    <name evidence="3" type="ORF">EB796_019337</name>
</gene>
<evidence type="ECO:0000256" key="2">
    <source>
        <dbReference type="SAM" id="SignalP"/>
    </source>
</evidence>
<dbReference type="AlphaFoldDB" id="A0A7J7J7W7"/>
<feature type="transmembrane region" description="Helical" evidence="1">
    <location>
        <begin position="112"/>
        <end position="138"/>
    </location>
</feature>
<evidence type="ECO:0000256" key="1">
    <source>
        <dbReference type="SAM" id="Phobius"/>
    </source>
</evidence>
<proteinExistence type="predicted"/>
<feature type="signal peptide" evidence="2">
    <location>
        <begin position="1"/>
        <end position="19"/>
    </location>
</feature>
<keyword evidence="4" id="KW-1185">Reference proteome</keyword>
<comment type="caution">
    <text evidence="3">The sequence shown here is derived from an EMBL/GenBank/DDBJ whole genome shotgun (WGS) entry which is preliminary data.</text>
</comment>
<dbReference type="Gene3D" id="1.20.1250.20">
    <property type="entry name" value="MFS general substrate transporter like domains"/>
    <property type="match status" value="1"/>
</dbReference>
<evidence type="ECO:0000313" key="3">
    <source>
        <dbReference type="EMBL" id="KAF6022349.1"/>
    </source>
</evidence>
<dbReference type="EMBL" id="VXIV02002862">
    <property type="protein sequence ID" value="KAF6022349.1"/>
    <property type="molecule type" value="Genomic_DNA"/>
</dbReference>
<dbReference type="SUPFAM" id="SSF103473">
    <property type="entry name" value="MFS general substrate transporter"/>
    <property type="match status" value="1"/>
</dbReference>
<feature type="transmembrane region" description="Helical" evidence="1">
    <location>
        <begin position="150"/>
        <end position="171"/>
    </location>
</feature>
<feature type="chain" id="PRO_5029856847" evidence="2">
    <location>
        <begin position="20"/>
        <end position="216"/>
    </location>
</feature>
<dbReference type="InterPro" id="IPR036259">
    <property type="entry name" value="MFS_trans_sf"/>
</dbReference>
<evidence type="ECO:0000313" key="4">
    <source>
        <dbReference type="Proteomes" id="UP000593567"/>
    </source>
</evidence>
<sequence>MFWTMGGLIGVSGLIQLLAIPKINNDKKSCGTSSLQIMKIPGNIILFLHCFGYKVIGSSKASGVSNFLNSSGYIYSLMISAWCMSILAHLFSGPSPLLDFIFHGHKYLELPVALLSFANCFEPGIYIPPFQAAINLAVVNGHEKDSIQTYGMVTGLLNGGLGLGAMVGPIMSGAVTDATDFTWTLTVLSGIGLAMLIIMSAYLIWMKMTGQPLKLV</sequence>
<dbReference type="Proteomes" id="UP000593567">
    <property type="component" value="Unassembled WGS sequence"/>
</dbReference>
<feature type="transmembrane region" description="Helical" evidence="1">
    <location>
        <begin position="73"/>
        <end position="92"/>
    </location>
</feature>